<reference evidence="11 12" key="1">
    <citation type="submission" date="2015-02" db="EMBL/GenBank/DDBJ databases">
        <title>Single-cell genomics of uncultivated deep-branching MTB reveals a conserved set of magnetosome genes.</title>
        <authorList>
            <person name="Kolinko S."/>
            <person name="Richter M."/>
            <person name="Glockner F.O."/>
            <person name="Brachmann A."/>
            <person name="Schuler D."/>
        </authorList>
    </citation>
    <scope>NUCLEOTIDE SEQUENCE [LARGE SCALE GENOMIC DNA]</scope>
    <source>
        <strain evidence="11">SKK-01</strain>
    </source>
</reference>
<feature type="site" description="Transition state stabilizer" evidence="9">
    <location>
        <position position="29"/>
    </location>
</feature>
<sequence>MEEAIKKSEVLIEALPYIKKFFGKVVVVKYGGSSFEDRETRLSVLHDIIFMKYAGMRPVLVHGGGPEISKKLEEKKIEVKFVNGLRVTCEKTIVIVDEVLSEINKELVADISRFGGEAFGLSGKENNMIQTVKNLSNGDLGYVGKVERVDTTIINRLLETNIIPVVSPVGKGQDDGKLYNVNADDVASSLAVALSAEKFVLMTNVRGVMKIKEDAESLFHSLTVPMVYHLIEEGVIKGGMLPKVKSCLNALEGGVRKAHIVEASLSHALLLEMFTDTGIGTEIIKG</sequence>
<dbReference type="EMBL" id="JYNY01000222">
    <property type="protein sequence ID" value="KJJ85065.1"/>
    <property type="molecule type" value="Genomic_DNA"/>
</dbReference>
<feature type="site" description="Transition state stabilizer" evidence="9">
    <location>
        <position position="243"/>
    </location>
</feature>
<dbReference type="InterPro" id="IPR004662">
    <property type="entry name" value="AcgluKinase_fam"/>
</dbReference>
<organism evidence="11 12">
    <name type="scientific">Candidatus Omnitrophus magneticus</name>
    <dbReference type="NCBI Taxonomy" id="1609969"/>
    <lineage>
        <taxon>Bacteria</taxon>
        <taxon>Pseudomonadati</taxon>
        <taxon>Candidatus Omnitrophota</taxon>
        <taxon>Candidatus Omnitrophus</taxon>
    </lineage>
</organism>
<name>A0A0F0CUF1_9BACT</name>
<dbReference type="UniPathway" id="UPA00068">
    <property type="reaction ID" value="UER00107"/>
</dbReference>
<evidence type="ECO:0000256" key="8">
    <source>
        <dbReference type="ARBA" id="ARBA00048141"/>
    </source>
</evidence>
<dbReference type="InterPro" id="IPR001048">
    <property type="entry name" value="Asp/Glu/Uridylate_kinase"/>
</dbReference>
<dbReference type="SUPFAM" id="SSF53633">
    <property type="entry name" value="Carbamate kinase-like"/>
    <property type="match status" value="1"/>
</dbReference>
<dbReference type="EC" id="2.7.2.8" evidence="9"/>
<dbReference type="InterPro" id="IPR041727">
    <property type="entry name" value="NAGK-C"/>
</dbReference>
<evidence type="ECO:0000256" key="4">
    <source>
        <dbReference type="ARBA" id="ARBA00022679"/>
    </source>
</evidence>
<keyword evidence="5 9" id="KW-0547">Nucleotide-binding</keyword>
<proteinExistence type="inferred from homology"/>
<feature type="binding site" evidence="9">
    <location>
        <begin position="64"/>
        <end position="65"/>
    </location>
    <ligand>
        <name>substrate</name>
    </ligand>
</feature>
<dbReference type="InterPro" id="IPR037528">
    <property type="entry name" value="ArgB"/>
</dbReference>
<comment type="catalytic activity">
    <reaction evidence="8 9">
        <text>N-acetyl-L-glutamate + ATP = N-acetyl-L-glutamyl 5-phosphate + ADP</text>
        <dbReference type="Rhea" id="RHEA:14629"/>
        <dbReference type="ChEBI" id="CHEBI:30616"/>
        <dbReference type="ChEBI" id="CHEBI:44337"/>
        <dbReference type="ChEBI" id="CHEBI:57936"/>
        <dbReference type="ChEBI" id="CHEBI:456216"/>
        <dbReference type="EC" id="2.7.2.8"/>
    </reaction>
</comment>
<evidence type="ECO:0000256" key="2">
    <source>
        <dbReference type="ARBA" id="ARBA00022571"/>
    </source>
</evidence>
<feature type="binding site" evidence="9">
    <location>
        <position position="86"/>
    </location>
    <ligand>
        <name>substrate</name>
    </ligand>
</feature>
<keyword evidence="9" id="KW-0963">Cytoplasm</keyword>
<evidence type="ECO:0000256" key="1">
    <source>
        <dbReference type="ARBA" id="ARBA00004828"/>
    </source>
</evidence>
<keyword evidence="3 9" id="KW-0028">Amino-acid biosynthesis</keyword>
<dbReference type="PIRSF" id="PIRSF000728">
    <property type="entry name" value="NAGK"/>
    <property type="match status" value="1"/>
</dbReference>
<dbReference type="FunFam" id="3.40.1160.10:FF:000004">
    <property type="entry name" value="Acetylglutamate kinase"/>
    <property type="match status" value="1"/>
</dbReference>
<evidence type="ECO:0000256" key="3">
    <source>
        <dbReference type="ARBA" id="ARBA00022605"/>
    </source>
</evidence>
<dbReference type="GO" id="GO:0042450">
    <property type="term" value="P:L-arginine biosynthetic process via ornithine"/>
    <property type="evidence" value="ECO:0007669"/>
    <property type="project" value="UniProtKB-UniRule"/>
</dbReference>
<evidence type="ECO:0000256" key="9">
    <source>
        <dbReference type="HAMAP-Rule" id="MF_00082"/>
    </source>
</evidence>
<accession>A0A0F0CUF1</accession>
<evidence type="ECO:0000256" key="7">
    <source>
        <dbReference type="ARBA" id="ARBA00022840"/>
    </source>
</evidence>
<comment type="pathway">
    <text evidence="1 9">Amino-acid biosynthesis; L-arginine biosynthesis; N(2)-acetyl-L-ornithine from L-glutamate: step 2/4.</text>
</comment>
<dbReference type="Proteomes" id="UP000033428">
    <property type="component" value="Unassembled WGS sequence"/>
</dbReference>
<dbReference type="GO" id="GO:0005737">
    <property type="term" value="C:cytoplasm"/>
    <property type="evidence" value="ECO:0007669"/>
    <property type="project" value="UniProtKB-SubCell"/>
</dbReference>
<evidence type="ECO:0000313" key="12">
    <source>
        <dbReference type="Proteomes" id="UP000033428"/>
    </source>
</evidence>
<keyword evidence="4 9" id="KW-0808">Transferase</keyword>
<dbReference type="PRINTS" id="PR00474">
    <property type="entry name" value="GLU5KINASE"/>
</dbReference>
<protein>
    <recommendedName>
        <fullName evidence="9">Acetylglutamate kinase</fullName>
        <ecNumber evidence="9">2.7.2.8</ecNumber>
    </recommendedName>
    <alternativeName>
        <fullName evidence="9">N-acetyl-L-glutamate 5-phosphotransferase</fullName>
    </alternativeName>
    <alternativeName>
        <fullName evidence="9">NAG kinase</fullName>
        <shortName evidence="9">NAGK</shortName>
    </alternativeName>
</protein>
<evidence type="ECO:0000259" key="10">
    <source>
        <dbReference type="Pfam" id="PF00696"/>
    </source>
</evidence>
<comment type="subcellular location">
    <subcellularLocation>
        <location evidence="9">Cytoplasm</location>
    </subcellularLocation>
</comment>
<keyword evidence="2 9" id="KW-0055">Arginine biosynthesis</keyword>
<dbReference type="HAMAP" id="MF_00082">
    <property type="entry name" value="ArgB"/>
    <property type="match status" value="1"/>
</dbReference>
<dbReference type="PANTHER" id="PTHR23342">
    <property type="entry name" value="N-ACETYLGLUTAMATE SYNTHASE"/>
    <property type="match status" value="1"/>
</dbReference>
<dbReference type="PANTHER" id="PTHR23342:SF0">
    <property type="entry name" value="N-ACETYLGLUTAMATE SYNTHASE, MITOCHONDRIAL"/>
    <property type="match status" value="1"/>
</dbReference>
<dbReference type="InterPro" id="IPR036393">
    <property type="entry name" value="AceGlu_kinase-like_sf"/>
</dbReference>
<gene>
    <name evidence="9" type="primary">argB</name>
    <name evidence="11" type="ORF">OMAG_001029</name>
</gene>
<comment type="function">
    <text evidence="9">Catalyzes the ATP-dependent phosphorylation of N-acetyl-L-glutamate.</text>
</comment>
<dbReference type="PATRIC" id="fig|1609969.3.peg.1109"/>
<dbReference type="Pfam" id="PF00696">
    <property type="entry name" value="AA_kinase"/>
    <property type="match status" value="1"/>
</dbReference>
<dbReference type="AlphaFoldDB" id="A0A0F0CUF1"/>
<feature type="domain" description="Aspartate/glutamate/uridylate kinase" evidence="10">
    <location>
        <begin position="24"/>
        <end position="261"/>
    </location>
</feature>
<comment type="similarity">
    <text evidence="9">Belongs to the acetylglutamate kinase family. ArgB subfamily.</text>
</comment>
<keyword evidence="7 9" id="KW-0067">ATP-binding</keyword>
<evidence type="ECO:0000256" key="6">
    <source>
        <dbReference type="ARBA" id="ARBA00022777"/>
    </source>
</evidence>
<evidence type="ECO:0000313" key="11">
    <source>
        <dbReference type="EMBL" id="KJJ85065.1"/>
    </source>
</evidence>
<feature type="binding site" evidence="9">
    <location>
        <position position="180"/>
    </location>
    <ligand>
        <name>substrate</name>
    </ligand>
</feature>
<keyword evidence="12" id="KW-1185">Reference proteome</keyword>
<dbReference type="Gene3D" id="3.40.1160.10">
    <property type="entry name" value="Acetylglutamate kinase-like"/>
    <property type="match status" value="1"/>
</dbReference>
<dbReference type="CDD" id="cd04250">
    <property type="entry name" value="AAK_NAGK-C"/>
    <property type="match status" value="1"/>
</dbReference>
<keyword evidence="6 9" id="KW-0418">Kinase</keyword>
<evidence type="ECO:0000256" key="5">
    <source>
        <dbReference type="ARBA" id="ARBA00022741"/>
    </source>
</evidence>
<dbReference type="GO" id="GO:0003991">
    <property type="term" value="F:acetylglutamate kinase activity"/>
    <property type="evidence" value="ECO:0007669"/>
    <property type="project" value="UniProtKB-UniRule"/>
</dbReference>
<dbReference type="GO" id="GO:0005524">
    <property type="term" value="F:ATP binding"/>
    <property type="evidence" value="ECO:0007669"/>
    <property type="project" value="UniProtKB-UniRule"/>
</dbReference>
<dbReference type="InterPro" id="IPR001057">
    <property type="entry name" value="Glu/AcGlu_kinase"/>
</dbReference>
<comment type="caution">
    <text evidence="11">The sequence shown here is derived from an EMBL/GenBank/DDBJ whole genome shotgun (WGS) entry which is preliminary data.</text>
</comment>
<dbReference type="NCBIfam" id="TIGR00761">
    <property type="entry name" value="argB"/>
    <property type="match status" value="1"/>
</dbReference>